<evidence type="ECO:0008006" key="4">
    <source>
        <dbReference type="Google" id="ProtNLM"/>
    </source>
</evidence>
<keyword evidence="1" id="KW-0175">Coiled coil</keyword>
<dbReference type="RefSeq" id="WP_395416788.1">
    <property type="nucleotide sequence ID" value="NZ_JBIPKE010000014.1"/>
</dbReference>
<keyword evidence="3" id="KW-1185">Reference proteome</keyword>
<protein>
    <recommendedName>
        <fullName evidence="4">DUF4468 domain-containing protein</fullName>
    </recommendedName>
</protein>
<sequence>MTERILLIFFVFFMGYCGWSQDFSAQINPDKLTIDGKARDGISTSFDFPAKEVERGWWRYSREFGRPLNMRGYYKVTVPSEVNSGNVDIILLSKTLGSKTGCKFFVALDQENVPKTKVAAYNAQIKTILQDFKKAYYIEELGETLEKAEKKAATASKKVSKSNGNGKEKALHELTNYQKQIETIKSQLKIIYQAY</sequence>
<dbReference type="Proteomes" id="UP001610063">
    <property type="component" value="Unassembled WGS sequence"/>
</dbReference>
<proteinExistence type="predicted"/>
<evidence type="ECO:0000256" key="1">
    <source>
        <dbReference type="SAM" id="Coils"/>
    </source>
</evidence>
<accession>A0ABW7N6K4</accession>
<evidence type="ECO:0000313" key="2">
    <source>
        <dbReference type="EMBL" id="MFH6983233.1"/>
    </source>
</evidence>
<gene>
    <name evidence="2" type="ORF">ACHKAR_07275</name>
</gene>
<name>A0ABW7N6K4_9BACT</name>
<organism evidence="2 3">
    <name type="scientific">Marinoscillum luteum</name>
    <dbReference type="NCBI Taxonomy" id="861051"/>
    <lineage>
        <taxon>Bacteria</taxon>
        <taxon>Pseudomonadati</taxon>
        <taxon>Bacteroidota</taxon>
        <taxon>Cytophagia</taxon>
        <taxon>Cytophagales</taxon>
        <taxon>Reichenbachiellaceae</taxon>
        <taxon>Marinoscillum</taxon>
    </lineage>
</organism>
<feature type="coiled-coil region" evidence="1">
    <location>
        <begin position="138"/>
        <end position="187"/>
    </location>
</feature>
<dbReference type="EMBL" id="JBIPKE010000014">
    <property type="protein sequence ID" value="MFH6983233.1"/>
    <property type="molecule type" value="Genomic_DNA"/>
</dbReference>
<evidence type="ECO:0000313" key="3">
    <source>
        <dbReference type="Proteomes" id="UP001610063"/>
    </source>
</evidence>
<comment type="caution">
    <text evidence="2">The sequence shown here is derived from an EMBL/GenBank/DDBJ whole genome shotgun (WGS) entry which is preliminary data.</text>
</comment>
<reference evidence="2 3" key="1">
    <citation type="journal article" date="2013" name="Int. J. Syst. Evol. Microbiol.">
        <title>Marinoscillum luteum sp. nov., isolated from marine sediment.</title>
        <authorList>
            <person name="Cha I.T."/>
            <person name="Park S.J."/>
            <person name="Kim S.J."/>
            <person name="Kim J.G."/>
            <person name="Jung M.Y."/>
            <person name="Shin K.S."/>
            <person name="Kwon K.K."/>
            <person name="Yang S.H."/>
            <person name="Seo Y.S."/>
            <person name="Rhee S.K."/>
        </authorList>
    </citation>
    <scope>NUCLEOTIDE SEQUENCE [LARGE SCALE GENOMIC DNA]</scope>
    <source>
        <strain evidence="2 3">KCTC 23939</strain>
    </source>
</reference>